<keyword evidence="2 4" id="KW-0863">Zinc-finger</keyword>
<feature type="compositionally biased region" description="Polar residues" evidence="5">
    <location>
        <begin position="1"/>
        <end position="18"/>
    </location>
</feature>
<name>A0A9P6GPA8_9PLEO</name>
<organism evidence="7 8">
    <name type="scientific">Paraphaeosphaeria minitans</name>
    <dbReference type="NCBI Taxonomy" id="565426"/>
    <lineage>
        <taxon>Eukaryota</taxon>
        <taxon>Fungi</taxon>
        <taxon>Dikarya</taxon>
        <taxon>Ascomycota</taxon>
        <taxon>Pezizomycotina</taxon>
        <taxon>Dothideomycetes</taxon>
        <taxon>Pleosporomycetidae</taxon>
        <taxon>Pleosporales</taxon>
        <taxon>Massarineae</taxon>
        <taxon>Didymosphaeriaceae</taxon>
        <taxon>Paraphaeosphaeria</taxon>
    </lineage>
</organism>
<evidence type="ECO:0000259" key="6">
    <source>
        <dbReference type="PROSITE" id="PS50089"/>
    </source>
</evidence>
<feature type="compositionally biased region" description="Basic and acidic residues" evidence="5">
    <location>
        <begin position="391"/>
        <end position="401"/>
    </location>
</feature>
<evidence type="ECO:0000313" key="7">
    <source>
        <dbReference type="EMBL" id="KAF9738916.1"/>
    </source>
</evidence>
<dbReference type="SMART" id="SM00184">
    <property type="entry name" value="RING"/>
    <property type="match status" value="1"/>
</dbReference>
<evidence type="ECO:0000313" key="8">
    <source>
        <dbReference type="Proteomes" id="UP000756921"/>
    </source>
</evidence>
<dbReference type="Pfam" id="PF13639">
    <property type="entry name" value="zf-RING_2"/>
    <property type="match status" value="1"/>
</dbReference>
<feature type="region of interest" description="Disordered" evidence="5">
    <location>
        <begin position="391"/>
        <end position="434"/>
    </location>
</feature>
<dbReference type="InterPro" id="IPR001841">
    <property type="entry name" value="Znf_RING"/>
</dbReference>
<feature type="region of interest" description="Disordered" evidence="5">
    <location>
        <begin position="1"/>
        <end position="78"/>
    </location>
</feature>
<evidence type="ECO:0000256" key="4">
    <source>
        <dbReference type="PROSITE-ProRule" id="PRU00175"/>
    </source>
</evidence>
<keyword evidence="3" id="KW-0862">Zinc</keyword>
<dbReference type="PANTHER" id="PTHR45969">
    <property type="entry name" value="RING ZINC FINGER PROTEIN-RELATED"/>
    <property type="match status" value="1"/>
</dbReference>
<dbReference type="PROSITE" id="PS50089">
    <property type="entry name" value="ZF_RING_2"/>
    <property type="match status" value="1"/>
</dbReference>
<feature type="compositionally biased region" description="Basic and acidic residues" evidence="5">
    <location>
        <begin position="422"/>
        <end position="434"/>
    </location>
</feature>
<feature type="region of interest" description="Disordered" evidence="5">
    <location>
        <begin position="185"/>
        <end position="237"/>
    </location>
</feature>
<protein>
    <recommendedName>
        <fullName evidence="6">RING-type domain-containing protein</fullName>
    </recommendedName>
</protein>
<dbReference type="PANTHER" id="PTHR45969:SF69">
    <property type="entry name" value="FINGER DOMAIN PROTEIN, PUTATIVE (AFU_ORTHOLOGUE AFUA_3G12190)-RELATED"/>
    <property type="match status" value="1"/>
</dbReference>
<proteinExistence type="predicted"/>
<dbReference type="SUPFAM" id="SSF57850">
    <property type="entry name" value="RING/U-box"/>
    <property type="match status" value="1"/>
</dbReference>
<dbReference type="InterPro" id="IPR013083">
    <property type="entry name" value="Znf_RING/FYVE/PHD"/>
</dbReference>
<dbReference type="GO" id="GO:0008270">
    <property type="term" value="F:zinc ion binding"/>
    <property type="evidence" value="ECO:0007669"/>
    <property type="project" value="UniProtKB-KW"/>
</dbReference>
<reference evidence="7" key="1">
    <citation type="journal article" date="2020" name="Mol. Plant Microbe Interact.">
        <title>Genome Sequence of the Biocontrol Agent Coniothyrium minitans strain Conio (IMI 134523).</title>
        <authorList>
            <person name="Patel D."/>
            <person name="Shittu T.A."/>
            <person name="Baroncelli R."/>
            <person name="Muthumeenakshi S."/>
            <person name="Osborne T.H."/>
            <person name="Janganan T.K."/>
            <person name="Sreenivasaprasad S."/>
        </authorList>
    </citation>
    <scope>NUCLEOTIDE SEQUENCE</scope>
    <source>
        <strain evidence="7">Conio</strain>
    </source>
</reference>
<feature type="domain" description="RING-type" evidence="6">
    <location>
        <begin position="113"/>
        <end position="159"/>
    </location>
</feature>
<feature type="compositionally biased region" description="Low complexity" evidence="5">
    <location>
        <begin position="212"/>
        <end position="230"/>
    </location>
</feature>
<evidence type="ECO:0000256" key="3">
    <source>
        <dbReference type="ARBA" id="ARBA00022833"/>
    </source>
</evidence>
<evidence type="ECO:0000256" key="5">
    <source>
        <dbReference type="SAM" id="MobiDB-lite"/>
    </source>
</evidence>
<keyword evidence="8" id="KW-1185">Reference proteome</keyword>
<comment type="caution">
    <text evidence="7">The sequence shown here is derived from an EMBL/GenBank/DDBJ whole genome shotgun (WGS) entry which is preliminary data.</text>
</comment>
<dbReference type="Proteomes" id="UP000756921">
    <property type="component" value="Unassembled WGS sequence"/>
</dbReference>
<keyword evidence="1" id="KW-0479">Metal-binding</keyword>
<dbReference type="CDD" id="cd16448">
    <property type="entry name" value="RING-H2"/>
    <property type="match status" value="1"/>
</dbReference>
<dbReference type="GO" id="GO:0061630">
    <property type="term" value="F:ubiquitin protein ligase activity"/>
    <property type="evidence" value="ECO:0007669"/>
    <property type="project" value="TreeGrafter"/>
</dbReference>
<sequence length="588" mass="64548">MSSPENNEMNTTNSPTESTSREHRDAPQIIGSFATQAVDGEEMEPTAENDFGLTVPEPDNSAALSIVSPTNPPSQDRLRTNDLPSRAHFVDPSNGLLLPLTDSRTHARPRDICCICLDPMDDLSEAEVIVSCNHIYHRVCLRKWFENEAVSYGTCPLDRSRLFVAPLGHSTLAAQRRRLIGQVGFQPSPLGRIPRSSPVDNRPFPMRHPEGSTQRSSESPEVSSSHPTSSGRISGRGESYAVTIAQIRRESFALHDERLTLVSNMGAYDGNEGHAAALDRLRHFNAEIAVGNARLAGMNRQHVSELQASHLAASLDENASIHSPQPRHSVQLRAYMRRVASTAANSSGNETVTEAGPAQTGETVALIRAIQERDLAIADRDQAIEDRNRAIRDRDRARQGRDLAIQTANRDRNRYRAQQQRRRAEHDRELSNPQHMEHDLVTHHYNRILATGSSTPPPLSDPDPEHLTLLEAAVFAELRDEADAAARDIAPVRRARTADEALTPPSRTLRSYAGPFATPGPLPALTPRTPLVAGVGVAADRPMLRDNHARARAQVSLQQLENHVSTLLAGLEAGADAQDPDEAERNWG</sequence>
<dbReference type="EMBL" id="WJXW01000002">
    <property type="protein sequence ID" value="KAF9738916.1"/>
    <property type="molecule type" value="Genomic_DNA"/>
</dbReference>
<dbReference type="OrthoDB" id="2849579at2759"/>
<evidence type="ECO:0000256" key="1">
    <source>
        <dbReference type="ARBA" id="ARBA00022723"/>
    </source>
</evidence>
<gene>
    <name evidence="7" type="ORF">PMIN01_01550</name>
</gene>
<dbReference type="GO" id="GO:0016567">
    <property type="term" value="P:protein ubiquitination"/>
    <property type="evidence" value="ECO:0007669"/>
    <property type="project" value="TreeGrafter"/>
</dbReference>
<evidence type="ECO:0000256" key="2">
    <source>
        <dbReference type="ARBA" id="ARBA00022771"/>
    </source>
</evidence>
<accession>A0A9P6GPA8</accession>
<dbReference type="AlphaFoldDB" id="A0A9P6GPA8"/>
<dbReference type="Gene3D" id="3.30.40.10">
    <property type="entry name" value="Zinc/RING finger domain, C3HC4 (zinc finger)"/>
    <property type="match status" value="1"/>
</dbReference>